<keyword evidence="3" id="KW-1185">Reference proteome</keyword>
<feature type="region of interest" description="Disordered" evidence="1">
    <location>
        <begin position="106"/>
        <end position="171"/>
    </location>
</feature>
<organism evidence="2 3">
    <name type="scientific">Strongylus vulgaris</name>
    <name type="common">Blood worm</name>
    <dbReference type="NCBI Taxonomy" id="40348"/>
    <lineage>
        <taxon>Eukaryota</taxon>
        <taxon>Metazoa</taxon>
        <taxon>Ecdysozoa</taxon>
        <taxon>Nematoda</taxon>
        <taxon>Chromadorea</taxon>
        <taxon>Rhabditida</taxon>
        <taxon>Rhabditina</taxon>
        <taxon>Rhabditomorpha</taxon>
        <taxon>Strongyloidea</taxon>
        <taxon>Strongylidae</taxon>
        <taxon>Strongylus</taxon>
    </lineage>
</organism>
<dbReference type="Proteomes" id="UP000270094">
    <property type="component" value="Unassembled WGS sequence"/>
</dbReference>
<name>A0A3P7J6G8_STRVU</name>
<evidence type="ECO:0000313" key="3">
    <source>
        <dbReference type="Proteomes" id="UP000270094"/>
    </source>
</evidence>
<feature type="compositionally biased region" description="Basic residues" evidence="1">
    <location>
        <begin position="120"/>
        <end position="132"/>
    </location>
</feature>
<dbReference type="OrthoDB" id="5872298at2759"/>
<dbReference type="EMBL" id="UYYB01110249">
    <property type="protein sequence ID" value="VDM80831.1"/>
    <property type="molecule type" value="Genomic_DNA"/>
</dbReference>
<sequence>MYRLLLQPVLDYVYQRYKMVETGILIHFLGPVCDTIVKNIPEKSPFCDDSDVELEGMLPDEITEEIEKAADGSESEDSLLDLAPTVPPDVLEEESDFHSGLAFPTIHASESSDEEFDLTKKRKQETKRKTRRQREANDVGAAPEVPASESETLRRRNGKAQALDDDFELLQ</sequence>
<evidence type="ECO:0000313" key="2">
    <source>
        <dbReference type="EMBL" id="VDM80831.1"/>
    </source>
</evidence>
<gene>
    <name evidence="2" type="ORF">SVUK_LOCUS15829</name>
</gene>
<proteinExistence type="predicted"/>
<reference evidence="2 3" key="1">
    <citation type="submission" date="2018-11" db="EMBL/GenBank/DDBJ databases">
        <authorList>
            <consortium name="Pathogen Informatics"/>
        </authorList>
    </citation>
    <scope>NUCLEOTIDE SEQUENCE [LARGE SCALE GENOMIC DNA]</scope>
</reference>
<accession>A0A3P7J6G8</accession>
<evidence type="ECO:0000256" key="1">
    <source>
        <dbReference type="SAM" id="MobiDB-lite"/>
    </source>
</evidence>
<dbReference type="AlphaFoldDB" id="A0A3P7J6G8"/>
<protein>
    <submittedName>
        <fullName evidence="2">Uncharacterized protein</fullName>
    </submittedName>
</protein>